<keyword evidence="2" id="KW-1133">Transmembrane helix</keyword>
<reference evidence="3" key="1">
    <citation type="journal article" date="2023" name="Mol. Biol. Evol.">
        <title>Third-Generation Sequencing Reveals the Adaptive Role of the Epigenome in Three Deep-Sea Polychaetes.</title>
        <authorList>
            <person name="Perez M."/>
            <person name="Aroh O."/>
            <person name="Sun Y."/>
            <person name="Lan Y."/>
            <person name="Juniper S.K."/>
            <person name="Young C.R."/>
            <person name="Angers B."/>
            <person name="Qian P.Y."/>
        </authorList>
    </citation>
    <scope>NUCLEOTIDE SEQUENCE</scope>
    <source>
        <strain evidence="3">R07B-5</strain>
    </source>
</reference>
<evidence type="ECO:0000313" key="4">
    <source>
        <dbReference type="Proteomes" id="UP001209878"/>
    </source>
</evidence>
<protein>
    <submittedName>
        <fullName evidence="3">Uncharacterized protein</fullName>
    </submittedName>
</protein>
<keyword evidence="2" id="KW-0472">Membrane</keyword>
<feature type="region of interest" description="Disordered" evidence="1">
    <location>
        <begin position="453"/>
        <end position="491"/>
    </location>
</feature>
<evidence type="ECO:0000313" key="3">
    <source>
        <dbReference type="EMBL" id="KAK2175687.1"/>
    </source>
</evidence>
<comment type="caution">
    <text evidence="3">The sequence shown here is derived from an EMBL/GenBank/DDBJ whole genome shotgun (WGS) entry which is preliminary data.</text>
</comment>
<feature type="compositionally biased region" description="Low complexity" evidence="1">
    <location>
        <begin position="192"/>
        <end position="202"/>
    </location>
</feature>
<feature type="compositionally biased region" description="Basic and acidic residues" evidence="1">
    <location>
        <begin position="459"/>
        <end position="475"/>
    </location>
</feature>
<feature type="compositionally biased region" description="Pro residues" evidence="1">
    <location>
        <begin position="206"/>
        <end position="217"/>
    </location>
</feature>
<dbReference type="Proteomes" id="UP001209878">
    <property type="component" value="Unassembled WGS sequence"/>
</dbReference>
<evidence type="ECO:0000256" key="2">
    <source>
        <dbReference type="SAM" id="Phobius"/>
    </source>
</evidence>
<feature type="compositionally biased region" description="Basic residues" evidence="1">
    <location>
        <begin position="126"/>
        <end position="137"/>
    </location>
</feature>
<feature type="region of interest" description="Disordered" evidence="1">
    <location>
        <begin position="244"/>
        <end position="374"/>
    </location>
</feature>
<feature type="compositionally biased region" description="Polar residues" evidence="1">
    <location>
        <begin position="408"/>
        <end position="418"/>
    </location>
</feature>
<feature type="compositionally biased region" description="Basic and acidic residues" evidence="1">
    <location>
        <begin position="345"/>
        <end position="359"/>
    </location>
</feature>
<accession>A0AAD9NMG1</accession>
<feature type="compositionally biased region" description="Polar residues" evidence="1">
    <location>
        <begin position="112"/>
        <end position="121"/>
    </location>
</feature>
<keyword evidence="2" id="KW-0812">Transmembrane</keyword>
<feature type="compositionally biased region" description="Low complexity" evidence="1">
    <location>
        <begin position="318"/>
        <end position="335"/>
    </location>
</feature>
<feature type="transmembrane region" description="Helical" evidence="2">
    <location>
        <begin position="60"/>
        <end position="86"/>
    </location>
</feature>
<dbReference type="EMBL" id="JAODUO010000713">
    <property type="protein sequence ID" value="KAK2175687.1"/>
    <property type="molecule type" value="Genomic_DNA"/>
</dbReference>
<gene>
    <name evidence="3" type="ORF">NP493_713g01027</name>
</gene>
<evidence type="ECO:0000256" key="1">
    <source>
        <dbReference type="SAM" id="MobiDB-lite"/>
    </source>
</evidence>
<feature type="region of interest" description="Disordered" evidence="1">
    <location>
        <begin position="112"/>
        <end position="218"/>
    </location>
</feature>
<keyword evidence="4" id="KW-1185">Reference proteome</keyword>
<feature type="region of interest" description="Disordered" evidence="1">
    <location>
        <begin position="405"/>
        <end position="431"/>
    </location>
</feature>
<sequence>MVFCFQGSVEFIESDDFHIEVNITAPSNDDLAKVHYNYTMLDGSVLLQLFESDPEKASPIIWLVIAAVAVATFLGFVLSAVTVTWWNIVKKPNLATSESIVNPDSSQAPLLESQANVSGGTPNVVHKVKRKRRRVRSKQLAGEGGYPSSEDDTHQTRVNPTPSRIFGAKPIPRPAEGVTHADAPMASSDPMTSDSTNRTSRSSDFDPPPPPPMPPEKPVVSYIKLQSVDSVDARFNRRKAKAYAPLNTSDGSGSDLDKQTTLKLQGEKTSTPVRENMPDIVRSRGQNGTSKEDKFSCFPPPPPPLTSRYIHDHDLELDSIGSSKSGDSSRSSGIRTQGSCSDSTLRSESDRHTLTDSDSSRSVSSSGARSKDVTLARQSVTDVIGGGLTPGDTLRGQRVVPDEAYGTMRSNGSNTTMRSSLSAGSTGSGSSGSVVTVIAADGDHAGQRIYTKLAQADPHGFDDGDRMTPGTERRGQRAQRGGGKGIASQHL</sequence>
<proteinExistence type="predicted"/>
<dbReference type="AlphaFoldDB" id="A0AAD9NMG1"/>
<organism evidence="3 4">
    <name type="scientific">Ridgeia piscesae</name>
    <name type="common">Tubeworm</name>
    <dbReference type="NCBI Taxonomy" id="27915"/>
    <lineage>
        <taxon>Eukaryota</taxon>
        <taxon>Metazoa</taxon>
        <taxon>Spiralia</taxon>
        <taxon>Lophotrochozoa</taxon>
        <taxon>Annelida</taxon>
        <taxon>Polychaeta</taxon>
        <taxon>Sedentaria</taxon>
        <taxon>Canalipalpata</taxon>
        <taxon>Sabellida</taxon>
        <taxon>Siboglinidae</taxon>
        <taxon>Ridgeia</taxon>
    </lineage>
</organism>
<name>A0AAD9NMG1_RIDPI</name>
<feature type="compositionally biased region" description="Polar residues" evidence="1">
    <location>
        <begin position="261"/>
        <end position="273"/>
    </location>
</feature>